<keyword evidence="3" id="KW-0238">DNA-binding</keyword>
<dbReference type="PANTHER" id="PTHR30346:SF29">
    <property type="entry name" value="LYSR SUBSTRATE-BINDING"/>
    <property type="match status" value="1"/>
</dbReference>
<dbReference type="Pfam" id="PF03466">
    <property type="entry name" value="LysR_substrate"/>
    <property type="match status" value="1"/>
</dbReference>
<dbReference type="InterPro" id="IPR005119">
    <property type="entry name" value="LysR_subst-bd"/>
</dbReference>
<dbReference type="InterPro" id="IPR036388">
    <property type="entry name" value="WH-like_DNA-bd_sf"/>
</dbReference>
<evidence type="ECO:0000313" key="7">
    <source>
        <dbReference type="Proteomes" id="UP000004926"/>
    </source>
</evidence>
<dbReference type="EMBL" id="CM001439">
    <property type="protein sequence ID" value="EHR53295.1"/>
    <property type="molecule type" value="Genomic_DNA"/>
</dbReference>
<protein>
    <submittedName>
        <fullName evidence="6">Transcriptional regulator</fullName>
    </submittedName>
</protein>
<evidence type="ECO:0000256" key="2">
    <source>
        <dbReference type="ARBA" id="ARBA00023015"/>
    </source>
</evidence>
<dbReference type="GO" id="GO:0032993">
    <property type="term" value="C:protein-DNA complex"/>
    <property type="evidence" value="ECO:0007669"/>
    <property type="project" value="TreeGrafter"/>
</dbReference>
<dbReference type="Proteomes" id="UP000004926">
    <property type="component" value="Chromosome"/>
</dbReference>
<comment type="similarity">
    <text evidence="1">Belongs to the LysR transcriptional regulatory family.</text>
</comment>
<dbReference type="GO" id="GO:0003700">
    <property type="term" value="F:DNA-binding transcription factor activity"/>
    <property type="evidence" value="ECO:0007669"/>
    <property type="project" value="InterPro"/>
</dbReference>
<dbReference type="PROSITE" id="PS50931">
    <property type="entry name" value="HTH_LYSR"/>
    <property type="match status" value="1"/>
</dbReference>
<feature type="domain" description="HTH lysR-type" evidence="5">
    <location>
        <begin position="11"/>
        <end position="68"/>
    </location>
</feature>
<keyword evidence="4" id="KW-0804">Transcription</keyword>
<keyword evidence="7" id="KW-1185">Reference proteome</keyword>
<gene>
    <name evidence="6" type="ORF">SacmaDRAFT_5128</name>
</gene>
<proteinExistence type="inferred from homology"/>
<dbReference type="InterPro" id="IPR000847">
    <property type="entry name" value="LysR_HTH_N"/>
</dbReference>
<dbReference type="HOGENOM" id="CLU_039613_6_0_11"/>
<dbReference type="Gene3D" id="3.40.190.290">
    <property type="match status" value="1"/>
</dbReference>
<evidence type="ECO:0000256" key="1">
    <source>
        <dbReference type="ARBA" id="ARBA00009437"/>
    </source>
</evidence>
<dbReference type="Pfam" id="PF00126">
    <property type="entry name" value="HTH_1"/>
    <property type="match status" value="1"/>
</dbReference>
<dbReference type="Gene3D" id="1.10.10.10">
    <property type="entry name" value="Winged helix-like DNA-binding domain superfamily/Winged helix DNA-binding domain"/>
    <property type="match status" value="1"/>
</dbReference>
<keyword evidence="2" id="KW-0805">Transcription regulation</keyword>
<dbReference type="eggNOG" id="COG0583">
    <property type="taxonomic scope" value="Bacteria"/>
</dbReference>
<dbReference type="GO" id="GO:0003677">
    <property type="term" value="F:DNA binding"/>
    <property type="evidence" value="ECO:0007669"/>
    <property type="project" value="UniProtKB-KW"/>
</dbReference>
<sequence>MQNEAMLNAPLDLVRLRLLAEVARHGSMTSAAAALAYTPSAVSQQIRRLESDVGQPVLDRHHRGVSLTEAGRVIVEHTLAIERNLEALRVRLDDIAGLRQGSLRLGTFPTVASSLLPLAVTGFRRAYPGVRLSVHSARLRQLLDLLDRRSVELAFLWEYEWSRITADSLELKVVTEDPTALVVAQSHRLAGRESVDVAELADESWIIRGDNHPVAEVLSRTAHAAGFEPSVAFEANDYQEAQAMVAVGMGIALAPRLALANLRADVRVLRLDGYAPSRRILLARLASRVVTPAEQAMADVILDLGRNGTVGC</sequence>
<dbReference type="CDD" id="cd08423">
    <property type="entry name" value="PBP2_LTTR_like_6"/>
    <property type="match status" value="1"/>
</dbReference>
<organism evidence="6 7">
    <name type="scientific">Saccharomonospora marina XMU15</name>
    <dbReference type="NCBI Taxonomy" id="882083"/>
    <lineage>
        <taxon>Bacteria</taxon>
        <taxon>Bacillati</taxon>
        <taxon>Actinomycetota</taxon>
        <taxon>Actinomycetes</taxon>
        <taxon>Pseudonocardiales</taxon>
        <taxon>Pseudonocardiaceae</taxon>
        <taxon>Saccharomonospora</taxon>
    </lineage>
</organism>
<accession>H5X424</accession>
<name>H5X424_9PSEU</name>
<dbReference type="InterPro" id="IPR036390">
    <property type="entry name" value="WH_DNA-bd_sf"/>
</dbReference>
<dbReference type="FunFam" id="1.10.10.10:FF:000001">
    <property type="entry name" value="LysR family transcriptional regulator"/>
    <property type="match status" value="1"/>
</dbReference>
<dbReference type="SUPFAM" id="SSF46785">
    <property type="entry name" value="Winged helix' DNA-binding domain"/>
    <property type="match status" value="1"/>
</dbReference>
<dbReference type="PANTHER" id="PTHR30346">
    <property type="entry name" value="TRANSCRIPTIONAL DUAL REGULATOR HCAR-RELATED"/>
    <property type="match status" value="1"/>
</dbReference>
<dbReference type="AlphaFoldDB" id="H5X424"/>
<evidence type="ECO:0000256" key="3">
    <source>
        <dbReference type="ARBA" id="ARBA00023125"/>
    </source>
</evidence>
<evidence type="ECO:0000313" key="6">
    <source>
        <dbReference type="EMBL" id="EHR53295.1"/>
    </source>
</evidence>
<evidence type="ECO:0000256" key="4">
    <source>
        <dbReference type="ARBA" id="ARBA00023163"/>
    </source>
</evidence>
<dbReference type="STRING" id="882083.SacmaDRAFT_5128"/>
<reference evidence="6 7" key="1">
    <citation type="journal article" date="2012" name="Stand. Genomic Sci.">
        <title>Genome sequence of the ocean sediment bacterium Saccharomonospora marina type strain (XMU15(T)).</title>
        <authorList>
            <person name="Klenk H.P."/>
            <person name="Lu M."/>
            <person name="Lucas S."/>
            <person name="Lapidus A."/>
            <person name="Copeland A."/>
            <person name="Pitluck S."/>
            <person name="Goodwin L.A."/>
            <person name="Han C."/>
            <person name="Tapia R."/>
            <person name="Brambilla E.M."/>
            <person name="Potter G."/>
            <person name="Land M."/>
            <person name="Ivanova N."/>
            <person name="Rohde M."/>
            <person name="Goker M."/>
            <person name="Detter J.C."/>
            <person name="Li W.J."/>
            <person name="Kyrpides N.C."/>
            <person name="Woyke T."/>
        </authorList>
    </citation>
    <scope>NUCLEOTIDE SEQUENCE [LARGE SCALE GENOMIC DNA]</scope>
    <source>
        <strain evidence="6 7">XMU15</strain>
    </source>
</reference>
<dbReference type="SUPFAM" id="SSF53850">
    <property type="entry name" value="Periplasmic binding protein-like II"/>
    <property type="match status" value="1"/>
</dbReference>
<evidence type="ECO:0000259" key="5">
    <source>
        <dbReference type="PROSITE" id="PS50931"/>
    </source>
</evidence>